<protein>
    <submittedName>
        <fullName evidence="1">Uncharacterized protein</fullName>
    </submittedName>
</protein>
<keyword evidence="2" id="KW-1185">Reference proteome</keyword>
<organism evidence="1 2">
    <name type="scientific">Diversispora epigaea</name>
    <dbReference type="NCBI Taxonomy" id="1348612"/>
    <lineage>
        <taxon>Eukaryota</taxon>
        <taxon>Fungi</taxon>
        <taxon>Fungi incertae sedis</taxon>
        <taxon>Mucoromycota</taxon>
        <taxon>Glomeromycotina</taxon>
        <taxon>Glomeromycetes</taxon>
        <taxon>Diversisporales</taxon>
        <taxon>Diversisporaceae</taxon>
        <taxon>Diversispora</taxon>
    </lineage>
</organism>
<dbReference type="Proteomes" id="UP000266861">
    <property type="component" value="Unassembled WGS sequence"/>
</dbReference>
<comment type="caution">
    <text evidence="1">The sequence shown here is derived from an EMBL/GenBank/DDBJ whole genome shotgun (WGS) entry which is preliminary data.</text>
</comment>
<name>A0A397IJX7_9GLOM</name>
<proteinExistence type="predicted"/>
<sequence>MRVNVKMIKPNKTVKKEKEKESDEFIIKAENDSFYIINSINYKKDEEKENKEPNAKIILINDELPNISKFNVENINREIIL</sequence>
<evidence type="ECO:0000313" key="1">
    <source>
        <dbReference type="EMBL" id="RHZ74056.1"/>
    </source>
</evidence>
<accession>A0A397IJX7</accession>
<evidence type="ECO:0000313" key="2">
    <source>
        <dbReference type="Proteomes" id="UP000266861"/>
    </source>
</evidence>
<reference evidence="1 2" key="1">
    <citation type="submission" date="2018-08" db="EMBL/GenBank/DDBJ databases">
        <title>Genome and evolution of the arbuscular mycorrhizal fungus Diversispora epigaea (formerly Glomus versiforme) and its bacterial endosymbionts.</title>
        <authorList>
            <person name="Sun X."/>
            <person name="Fei Z."/>
            <person name="Harrison M."/>
        </authorList>
    </citation>
    <scope>NUCLEOTIDE SEQUENCE [LARGE SCALE GENOMIC DNA]</scope>
    <source>
        <strain evidence="1 2">IT104</strain>
    </source>
</reference>
<gene>
    <name evidence="1" type="ORF">Glove_227g157</name>
</gene>
<dbReference type="AlphaFoldDB" id="A0A397IJX7"/>
<dbReference type="EMBL" id="PQFF01000210">
    <property type="protein sequence ID" value="RHZ74056.1"/>
    <property type="molecule type" value="Genomic_DNA"/>
</dbReference>